<feature type="transmembrane region" description="Helical" evidence="5">
    <location>
        <begin position="133"/>
        <end position="157"/>
    </location>
</feature>
<keyword evidence="7" id="KW-0436">Ligase</keyword>
<feature type="transmembrane region" description="Helical" evidence="5">
    <location>
        <begin position="401"/>
        <end position="418"/>
    </location>
</feature>
<sequence>MTSQTAVEIRTPHTLLHNALVPALLLVTATLPLMPWLPGYWHNQQRIGQVLVFCLCVLAGVLSLRSQTSNSPLLGTGPRNCLAAVLLAGLTSALLAQHTDWALAEFGLAILSLALGGTVAASRRRLGPALDQALLGTLTLMISCFLALYFFLYYWQVTHTGTLNAYKLLWGFSNPRFLAQFLALALPVIVWPLLRDETSRREKLLVSVIAALGWTLAITSAARGLALGMAVAMIWLSLSGTAGRRWSMLQLRSAALGLLVYLLMLSAIPAWLGVEVTEHAANRLHTSLSSRDILWPLALEMIQQKPWLGVGPMHFSAHFNVVAAHPHQAILQIASEWGIPVAIIVIALVFLAARATFRMLRKTTDSRDPTDTLRVCLAGGIATVLTLAMVDGILVMPNVELWLAIIAGWLLGLHPAASAPATSSSILRRGWLLAQTLAAVFLAGIVFRDLPALTMQTEGYSQTFESHLQPRFWIQGVIDDLDRALIIQQDHRQQSR</sequence>
<dbReference type="PANTHER" id="PTHR37422:SF13">
    <property type="entry name" value="LIPOPOLYSACCHARIDE BIOSYNTHESIS PROTEIN PA4999-RELATED"/>
    <property type="match status" value="1"/>
</dbReference>
<dbReference type="InterPro" id="IPR051533">
    <property type="entry name" value="WaaL-like"/>
</dbReference>
<evidence type="ECO:0000256" key="3">
    <source>
        <dbReference type="ARBA" id="ARBA00022989"/>
    </source>
</evidence>
<keyword evidence="4 5" id="KW-0472">Membrane</keyword>
<accession>A0A4R1PSC5</accession>
<dbReference type="Proteomes" id="UP000295169">
    <property type="component" value="Unassembled WGS sequence"/>
</dbReference>
<proteinExistence type="predicted"/>
<dbReference type="PANTHER" id="PTHR37422">
    <property type="entry name" value="TEICHURONIC ACID BIOSYNTHESIS PROTEIN TUAE"/>
    <property type="match status" value="1"/>
</dbReference>
<dbReference type="GO" id="GO:0016874">
    <property type="term" value="F:ligase activity"/>
    <property type="evidence" value="ECO:0007669"/>
    <property type="project" value="UniProtKB-KW"/>
</dbReference>
<feature type="transmembrane region" description="Helical" evidence="5">
    <location>
        <begin position="375"/>
        <end position="395"/>
    </location>
</feature>
<protein>
    <submittedName>
        <fullName evidence="7">O-antigen ligase</fullName>
    </submittedName>
</protein>
<feature type="transmembrane region" description="Helical" evidence="5">
    <location>
        <begin position="225"/>
        <end position="242"/>
    </location>
</feature>
<dbReference type="RefSeq" id="WP_131301893.1">
    <property type="nucleotide sequence ID" value="NZ_JBHLST010000009.1"/>
</dbReference>
<evidence type="ECO:0000313" key="8">
    <source>
        <dbReference type="Proteomes" id="UP000295169"/>
    </source>
</evidence>
<dbReference type="InterPro" id="IPR007016">
    <property type="entry name" value="O-antigen_ligase-rel_domated"/>
</dbReference>
<evidence type="ECO:0000256" key="2">
    <source>
        <dbReference type="ARBA" id="ARBA00022692"/>
    </source>
</evidence>
<reference evidence="7 8" key="1">
    <citation type="submission" date="2019-03" db="EMBL/GenBank/DDBJ databases">
        <title>Genomic Encyclopedia of Type Strains, Phase IV (KMG-IV): sequencing the most valuable type-strain genomes for metagenomic binning, comparative biology and taxonomic classification.</title>
        <authorList>
            <person name="Goeker M."/>
        </authorList>
    </citation>
    <scope>NUCLEOTIDE SEQUENCE [LARGE SCALE GENOMIC DNA]</scope>
    <source>
        <strain evidence="7 8">DSM 2286</strain>
    </source>
</reference>
<feature type="transmembrane region" description="Helical" evidence="5">
    <location>
        <begin position="76"/>
        <end position="95"/>
    </location>
</feature>
<evidence type="ECO:0000256" key="5">
    <source>
        <dbReference type="SAM" id="Phobius"/>
    </source>
</evidence>
<feature type="transmembrane region" description="Helical" evidence="5">
    <location>
        <begin position="254"/>
        <end position="274"/>
    </location>
</feature>
<feature type="transmembrane region" description="Helical" evidence="5">
    <location>
        <begin position="47"/>
        <end position="64"/>
    </location>
</feature>
<keyword evidence="3 5" id="KW-1133">Transmembrane helix</keyword>
<feature type="domain" description="O-antigen ligase-related" evidence="6">
    <location>
        <begin position="210"/>
        <end position="345"/>
    </location>
</feature>
<comment type="caution">
    <text evidence="7">The sequence shown here is derived from an EMBL/GenBank/DDBJ whole genome shotgun (WGS) entry which is preliminary data.</text>
</comment>
<gene>
    <name evidence="7" type="ORF">EV691_10657</name>
</gene>
<evidence type="ECO:0000256" key="1">
    <source>
        <dbReference type="ARBA" id="ARBA00004141"/>
    </source>
</evidence>
<evidence type="ECO:0000256" key="4">
    <source>
        <dbReference type="ARBA" id="ARBA00023136"/>
    </source>
</evidence>
<dbReference type="Pfam" id="PF04932">
    <property type="entry name" value="Wzy_C"/>
    <property type="match status" value="1"/>
</dbReference>
<dbReference type="GO" id="GO:0016020">
    <property type="term" value="C:membrane"/>
    <property type="evidence" value="ECO:0007669"/>
    <property type="project" value="UniProtKB-SubCell"/>
</dbReference>
<dbReference type="AlphaFoldDB" id="A0A4R1PSC5"/>
<feature type="transmembrane region" description="Helical" evidence="5">
    <location>
        <begin position="337"/>
        <end position="355"/>
    </location>
</feature>
<feature type="transmembrane region" description="Helical" evidence="5">
    <location>
        <begin position="20"/>
        <end position="41"/>
    </location>
</feature>
<feature type="transmembrane region" description="Helical" evidence="5">
    <location>
        <begin position="101"/>
        <end position="121"/>
    </location>
</feature>
<name>A0A4R1PSC5_9GAMM</name>
<feature type="transmembrane region" description="Helical" evidence="5">
    <location>
        <begin position="177"/>
        <end position="194"/>
    </location>
</feature>
<comment type="subcellular location">
    <subcellularLocation>
        <location evidence="1">Membrane</location>
        <topology evidence="1">Multi-pass membrane protein</topology>
    </subcellularLocation>
</comment>
<evidence type="ECO:0000259" key="6">
    <source>
        <dbReference type="Pfam" id="PF04932"/>
    </source>
</evidence>
<evidence type="ECO:0000313" key="7">
    <source>
        <dbReference type="EMBL" id="TCL32804.1"/>
    </source>
</evidence>
<keyword evidence="2 5" id="KW-0812">Transmembrane</keyword>
<feature type="transmembrane region" description="Helical" evidence="5">
    <location>
        <begin position="203"/>
        <end position="219"/>
    </location>
</feature>
<dbReference type="EMBL" id="SMMU01000006">
    <property type="protein sequence ID" value="TCL32804.1"/>
    <property type="molecule type" value="Genomic_DNA"/>
</dbReference>
<organism evidence="7 8">
    <name type="scientific">Azotobacter chroococcum</name>
    <dbReference type="NCBI Taxonomy" id="353"/>
    <lineage>
        <taxon>Bacteria</taxon>
        <taxon>Pseudomonadati</taxon>
        <taxon>Pseudomonadota</taxon>
        <taxon>Gammaproteobacteria</taxon>
        <taxon>Pseudomonadales</taxon>
        <taxon>Pseudomonadaceae</taxon>
        <taxon>Azotobacter</taxon>
    </lineage>
</organism>